<reference evidence="1" key="1">
    <citation type="submission" date="2014-09" db="EMBL/GenBank/DDBJ databases">
        <authorList>
            <person name="Magalhaes I.L.F."/>
            <person name="Oliveira U."/>
            <person name="Santos F.R."/>
            <person name="Vidigal T.H.D.A."/>
            <person name="Brescovit A.D."/>
            <person name="Santos A.J."/>
        </authorList>
    </citation>
    <scope>NUCLEOTIDE SEQUENCE</scope>
    <source>
        <tissue evidence="1">Shoot tissue taken approximately 20 cm above the soil surface</tissue>
    </source>
</reference>
<dbReference type="EMBL" id="GBRH01237306">
    <property type="protein sequence ID" value="JAD60589.1"/>
    <property type="molecule type" value="Transcribed_RNA"/>
</dbReference>
<dbReference type="AlphaFoldDB" id="A0A0A9B9I9"/>
<proteinExistence type="predicted"/>
<name>A0A0A9B9I9_ARUDO</name>
<protein>
    <submittedName>
        <fullName evidence="1">Uncharacterized protein</fullName>
    </submittedName>
</protein>
<accession>A0A0A9B9I9</accession>
<sequence length="21" mass="2326">MCRVVIRGWQAGTLGHFFSCG</sequence>
<organism evidence="1">
    <name type="scientific">Arundo donax</name>
    <name type="common">Giant reed</name>
    <name type="synonym">Donax arundinaceus</name>
    <dbReference type="NCBI Taxonomy" id="35708"/>
    <lineage>
        <taxon>Eukaryota</taxon>
        <taxon>Viridiplantae</taxon>
        <taxon>Streptophyta</taxon>
        <taxon>Embryophyta</taxon>
        <taxon>Tracheophyta</taxon>
        <taxon>Spermatophyta</taxon>
        <taxon>Magnoliopsida</taxon>
        <taxon>Liliopsida</taxon>
        <taxon>Poales</taxon>
        <taxon>Poaceae</taxon>
        <taxon>PACMAD clade</taxon>
        <taxon>Arundinoideae</taxon>
        <taxon>Arundineae</taxon>
        <taxon>Arundo</taxon>
    </lineage>
</organism>
<evidence type="ECO:0000313" key="1">
    <source>
        <dbReference type="EMBL" id="JAD60589.1"/>
    </source>
</evidence>
<reference evidence="1" key="2">
    <citation type="journal article" date="2015" name="Data Brief">
        <title>Shoot transcriptome of the giant reed, Arundo donax.</title>
        <authorList>
            <person name="Barrero R.A."/>
            <person name="Guerrero F.D."/>
            <person name="Moolhuijzen P."/>
            <person name="Goolsby J.A."/>
            <person name="Tidwell J."/>
            <person name="Bellgard S.E."/>
            <person name="Bellgard M.I."/>
        </authorList>
    </citation>
    <scope>NUCLEOTIDE SEQUENCE</scope>
    <source>
        <tissue evidence="1">Shoot tissue taken approximately 20 cm above the soil surface</tissue>
    </source>
</reference>